<keyword evidence="1" id="KW-0732">Signal</keyword>
<feature type="signal peptide" evidence="1">
    <location>
        <begin position="1"/>
        <end position="22"/>
    </location>
</feature>
<name>A0AAF0W6C0_DAUCS</name>
<proteinExistence type="predicted"/>
<dbReference type="Proteomes" id="UP000077755">
    <property type="component" value="Chromosome 1"/>
</dbReference>
<gene>
    <name evidence="2" type="ORF">DCAR_0103092</name>
</gene>
<dbReference type="AlphaFoldDB" id="A0AAF0W6C0"/>
<sequence length="98" mass="10705">MRGSSKARTVAILLIMYTYTVGLVFQCDGASEQREAAGQKCIKDCGFRVVKCGIACNKYGEYNIYSCVVECGRSNMICLASCVRLPPPPPPPLMFLNS</sequence>
<protein>
    <submittedName>
        <fullName evidence="2">Uncharacterized protein</fullName>
    </submittedName>
</protein>
<dbReference type="EMBL" id="CP093343">
    <property type="protein sequence ID" value="WOG83914.1"/>
    <property type="molecule type" value="Genomic_DNA"/>
</dbReference>
<keyword evidence="3" id="KW-1185">Reference proteome</keyword>
<organism evidence="2 3">
    <name type="scientific">Daucus carota subsp. sativus</name>
    <name type="common">Carrot</name>
    <dbReference type="NCBI Taxonomy" id="79200"/>
    <lineage>
        <taxon>Eukaryota</taxon>
        <taxon>Viridiplantae</taxon>
        <taxon>Streptophyta</taxon>
        <taxon>Embryophyta</taxon>
        <taxon>Tracheophyta</taxon>
        <taxon>Spermatophyta</taxon>
        <taxon>Magnoliopsida</taxon>
        <taxon>eudicotyledons</taxon>
        <taxon>Gunneridae</taxon>
        <taxon>Pentapetalae</taxon>
        <taxon>asterids</taxon>
        <taxon>campanulids</taxon>
        <taxon>Apiales</taxon>
        <taxon>Apiaceae</taxon>
        <taxon>Apioideae</taxon>
        <taxon>Scandiceae</taxon>
        <taxon>Daucinae</taxon>
        <taxon>Daucus</taxon>
        <taxon>Daucus sect. Daucus</taxon>
    </lineage>
</organism>
<feature type="chain" id="PRO_5041927828" evidence="1">
    <location>
        <begin position="23"/>
        <end position="98"/>
    </location>
</feature>
<reference evidence="2" key="1">
    <citation type="journal article" date="2016" name="Nat. Genet.">
        <title>A high-quality carrot genome assembly provides new insights into carotenoid accumulation and asterid genome evolution.</title>
        <authorList>
            <person name="Iorizzo M."/>
            <person name="Ellison S."/>
            <person name="Senalik D."/>
            <person name="Zeng P."/>
            <person name="Satapoomin P."/>
            <person name="Huang J."/>
            <person name="Bowman M."/>
            <person name="Iovene M."/>
            <person name="Sanseverino W."/>
            <person name="Cavagnaro P."/>
            <person name="Yildiz M."/>
            <person name="Macko-Podgorni A."/>
            <person name="Moranska E."/>
            <person name="Grzebelus E."/>
            <person name="Grzebelus D."/>
            <person name="Ashrafi H."/>
            <person name="Zheng Z."/>
            <person name="Cheng S."/>
            <person name="Spooner D."/>
            <person name="Van Deynze A."/>
            <person name="Simon P."/>
        </authorList>
    </citation>
    <scope>NUCLEOTIDE SEQUENCE</scope>
    <source>
        <tissue evidence="2">Leaf</tissue>
    </source>
</reference>
<accession>A0AAF0W6C0</accession>
<evidence type="ECO:0000313" key="3">
    <source>
        <dbReference type="Proteomes" id="UP000077755"/>
    </source>
</evidence>
<evidence type="ECO:0000313" key="2">
    <source>
        <dbReference type="EMBL" id="WOG83914.1"/>
    </source>
</evidence>
<evidence type="ECO:0000256" key="1">
    <source>
        <dbReference type="SAM" id="SignalP"/>
    </source>
</evidence>
<reference evidence="2" key="2">
    <citation type="submission" date="2022-03" db="EMBL/GenBank/DDBJ databases">
        <title>Draft title - Genomic analysis of global carrot germplasm unveils the trajectory of domestication and the origin of high carotenoid orange carrot.</title>
        <authorList>
            <person name="Iorizzo M."/>
            <person name="Ellison S."/>
            <person name="Senalik D."/>
            <person name="Macko-Podgorni A."/>
            <person name="Grzebelus D."/>
            <person name="Bostan H."/>
            <person name="Rolling W."/>
            <person name="Curaba J."/>
            <person name="Simon P."/>
        </authorList>
    </citation>
    <scope>NUCLEOTIDE SEQUENCE</scope>
    <source>
        <tissue evidence="2">Leaf</tissue>
    </source>
</reference>